<accession>A0A8S8XBZ3</accession>
<protein>
    <submittedName>
        <fullName evidence="1">Uncharacterized protein</fullName>
    </submittedName>
</protein>
<evidence type="ECO:0000313" key="1">
    <source>
        <dbReference type="EMBL" id="GIL41528.1"/>
    </source>
</evidence>
<evidence type="ECO:0000313" key="2">
    <source>
        <dbReference type="Proteomes" id="UP000681075"/>
    </source>
</evidence>
<comment type="caution">
    <text evidence="1">The sequence shown here is derived from an EMBL/GenBank/DDBJ whole genome shotgun (WGS) entry which is preliminary data.</text>
</comment>
<sequence length="56" mass="6173">MTELEARVRSKGLERAFAVDPNAVRAASEAAQRFVAGLDRSEPGVTEFALRFEPHD</sequence>
<gene>
    <name evidence="1" type="ORF">TMPK1_37650</name>
</gene>
<dbReference type="RefSeq" id="WP_420245040.1">
    <property type="nucleotide sequence ID" value="NZ_BOPV01000001.1"/>
</dbReference>
<dbReference type="EMBL" id="BOPV01000001">
    <property type="protein sequence ID" value="GIL41528.1"/>
    <property type="molecule type" value="Genomic_DNA"/>
</dbReference>
<proteinExistence type="predicted"/>
<organism evidence="1 2">
    <name type="scientific">Roseiterribacter gracilis</name>
    <dbReference type="NCBI Taxonomy" id="2812848"/>
    <lineage>
        <taxon>Bacteria</taxon>
        <taxon>Pseudomonadati</taxon>
        <taxon>Pseudomonadota</taxon>
        <taxon>Alphaproteobacteria</taxon>
        <taxon>Rhodospirillales</taxon>
        <taxon>Roseiterribacteraceae</taxon>
        <taxon>Roseiterribacter</taxon>
    </lineage>
</organism>
<name>A0A8S8XBZ3_9PROT</name>
<dbReference type="AlphaFoldDB" id="A0A8S8XBZ3"/>
<keyword evidence="2" id="KW-1185">Reference proteome</keyword>
<reference evidence="1" key="1">
    <citation type="submission" date="2021-02" db="EMBL/GenBank/DDBJ databases">
        <title>Genome sequence of Rhodospirillales sp. strain TMPK1 isolated from soil.</title>
        <authorList>
            <person name="Nakai R."/>
            <person name="Kusada H."/>
            <person name="Tamaki H."/>
        </authorList>
    </citation>
    <scope>NUCLEOTIDE SEQUENCE</scope>
    <source>
        <strain evidence="1">TMPK1</strain>
    </source>
</reference>
<dbReference type="Proteomes" id="UP000681075">
    <property type="component" value="Unassembled WGS sequence"/>
</dbReference>